<dbReference type="EMBL" id="BAABJX010000052">
    <property type="protein sequence ID" value="GAA4844909.1"/>
    <property type="molecule type" value="Genomic_DNA"/>
</dbReference>
<evidence type="ECO:0000313" key="3">
    <source>
        <dbReference type="Proteomes" id="UP001500298"/>
    </source>
</evidence>
<keyword evidence="1" id="KW-0732">Signal</keyword>
<keyword evidence="3" id="KW-1185">Reference proteome</keyword>
<proteinExistence type="predicted"/>
<gene>
    <name evidence="2" type="ORF">GCM10023331_32170</name>
</gene>
<sequence>MRIHSKLSLLPLVCLFLVPTFLFADESGREVSAILKERETSVSVVYVEKEKGRKYPRGYRTHYTLYLKECDKKVTIADGNTSKYMINPNGFQYLGGVGFKEGSADYKERVYSLAYEVLFAVEGKYDAINTYDRGVFSFGFIQNNAKKGELTAYMSYLKNEYYSLYQRYFEHKGILVERDEEGAEEVRVLTKEGVLLRADQAWEYMATDIQVIGCFIAAAHHPEICKSQRLFLHQKYSYNFLYSSFRFKGDSYDWRQFVGNDQRLMAAIITLSVNLGVQGARELFQKAINEVGVLYDLPEEISVDLLLRQVRSIGRDARITKRINLILES</sequence>
<organism evidence="2 3">
    <name type="scientific">Algivirga pacifica</name>
    <dbReference type="NCBI Taxonomy" id="1162670"/>
    <lineage>
        <taxon>Bacteria</taxon>
        <taxon>Pseudomonadati</taxon>
        <taxon>Bacteroidota</taxon>
        <taxon>Cytophagia</taxon>
        <taxon>Cytophagales</taxon>
        <taxon>Flammeovirgaceae</taxon>
        <taxon>Algivirga</taxon>
    </lineage>
</organism>
<feature type="signal peptide" evidence="1">
    <location>
        <begin position="1"/>
        <end position="24"/>
    </location>
</feature>
<protein>
    <submittedName>
        <fullName evidence="2">Uncharacterized protein</fullName>
    </submittedName>
</protein>
<accession>A0ABP9DKD3</accession>
<evidence type="ECO:0000313" key="2">
    <source>
        <dbReference type="EMBL" id="GAA4844909.1"/>
    </source>
</evidence>
<reference evidence="3" key="1">
    <citation type="journal article" date="2019" name="Int. J. Syst. Evol. Microbiol.">
        <title>The Global Catalogue of Microorganisms (GCM) 10K type strain sequencing project: providing services to taxonomists for standard genome sequencing and annotation.</title>
        <authorList>
            <consortium name="The Broad Institute Genomics Platform"/>
            <consortium name="The Broad Institute Genome Sequencing Center for Infectious Disease"/>
            <person name="Wu L."/>
            <person name="Ma J."/>
        </authorList>
    </citation>
    <scope>NUCLEOTIDE SEQUENCE [LARGE SCALE GENOMIC DNA]</scope>
    <source>
        <strain evidence="3">JCM 18326</strain>
    </source>
</reference>
<dbReference type="RefSeq" id="WP_345373634.1">
    <property type="nucleotide sequence ID" value="NZ_BAABJX010000052.1"/>
</dbReference>
<feature type="chain" id="PRO_5046535197" evidence="1">
    <location>
        <begin position="25"/>
        <end position="329"/>
    </location>
</feature>
<evidence type="ECO:0000256" key="1">
    <source>
        <dbReference type="SAM" id="SignalP"/>
    </source>
</evidence>
<dbReference type="Proteomes" id="UP001500298">
    <property type="component" value="Unassembled WGS sequence"/>
</dbReference>
<name>A0ABP9DKD3_9BACT</name>
<comment type="caution">
    <text evidence="2">The sequence shown here is derived from an EMBL/GenBank/DDBJ whole genome shotgun (WGS) entry which is preliminary data.</text>
</comment>